<dbReference type="InterPro" id="IPR012910">
    <property type="entry name" value="Plug_dom"/>
</dbReference>
<comment type="similarity">
    <text evidence="8 9">Belongs to the TonB-dependent receptor family.</text>
</comment>
<evidence type="ECO:0000256" key="9">
    <source>
        <dbReference type="RuleBase" id="RU003357"/>
    </source>
</evidence>
<feature type="signal peptide" evidence="10">
    <location>
        <begin position="1"/>
        <end position="18"/>
    </location>
</feature>
<dbReference type="InterPro" id="IPR000531">
    <property type="entry name" value="Beta-barrel_TonB"/>
</dbReference>
<dbReference type="InterPro" id="IPR036942">
    <property type="entry name" value="Beta-barrel_TonB_sf"/>
</dbReference>
<proteinExistence type="inferred from homology"/>
<feature type="domain" description="TonB-dependent receptor plug" evidence="12">
    <location>
        <begin position="77"/>
        <end position="163"/>
    </location>
</feature>
<keyword evidence="3 8" id="KW-1134">Transmembrane beta strand</keyword>
<evidence type="ECO:0000313" key="14">
    <source>
        <dbReference type="Proteomes" id="UP000266389"/>
    </source>
</evidence>
<dbReference type="GO" id="GO:0009279">
    <property type="term" value="C:cell outer membrane"/>
    <property type="evidence" value="ECO:0007669"/>
    <property type="project" value="UniProtKB-SubCell"/>
</dbReference>
<keyword evidence="2 8" id="KW-0813">Transport</keyword>
<dbReference type="InterPro" id="IPR039426">
    <property type="entry name" value="TonB-dep_rcpt-like"/>
</dbReference>
<organism evidence="13 14">
    <name type="scientific">Candidatus Thermochlorobacter aerophilus</name>
    <dbReference type="NCBI Taxonomy" id="1868324"/>
    <lineage>
        <taxon>Bacteria</taxon>
        <taxon>Pseudomonadati</taxon>
        <taxon>Chlorobiota</taxon>
        <taxon>Chlorobiia</taxon>
        <taxon>Chlorobiales</taxon>
        <taxon>Candidatus Thermochlorobacteriaceae</taxon>
        <taxon>Candidatus Thermochlorobacter</taxon>
    </lineage>
</organism>
<comment type="subcellular location">
    <subcellularLocation>
        <location evidence="1 8">Cell outer membrane</location>
        <topology evidence="1 8">Multi-pass membrane protein</topology>
    </subcellularLocation>
</comment>
<dbReference type="Gene3D" id="2.40.170.20">
    <property type="entry name" value="TonB-dependent receptor, beta-barrel domain"/>
    <property type="match status" value="1"/>
</dbReference>
<dbReference type="PROSITE" id="PS52016">
    <property type="entry name" value="TONB_DEPENDENT_REC_3"/>
    <property type="match status" value="1"/>
</dbReference>
<dbReference type="SUPFAM" id="SSF56935">
    <property type="entry name" value="Porins"/>
    <property type="match status" value="1"/>
</dbReference>
<keyword evidence="4 8" id="KW-0812">Transmembrane</keyword>
<gene>
    <name evidence="13" type="ORF">D0433_04310</name>
</gene>
<dbReference type="AlphaFoldDB" id="A0A395M1Y5"/>
<accession>A0A395M1Y5</accession>
<evidence type="ECO:0000256" key="2">
    <source>
        <dbReference type="ARBA" id="ARBA00022448"/>
    </source>
</evidence>
<evidence type="ECO:0000256" key="3">
    <source>
        <dbReference type="ARBA" id="ARBA00022452"/>
    </source>
</evidence>
<evidence type="ECO:0000256" key="5">
    <source>
        <dbReference type="ARBA" id="ARBA00023077"/>
    </source>
</evidence>
<evidence type="ECO:0000256" key="4">
    <source>
        <dbReference type="ARBA" id="ARBA00022692"/>
    </source>
</evidence>
<keyword evidence="13" id="KW-0675">Receptor</keyword>
<feature type="domain" description="TonB-dependent receptor-like beta-barrel" evidence="11">
    <location>
        <begin position="241"/>
        <end position="709"/>
    </location>
</feature>
<dbReference type="EMBL" id="PHFL01000028">
    <property type="protein sequence ID" value="RFM24722.1"/>
    <property type="molecule type" value="Genomic_DNA"/>
</dbReference>
<evidence type="ECO:0000256" key="1">
    <source>
        <dbReference type="ARBA" id="ARBA00004571"/>
    </source>
</evidence>
<dbReference type="InterPro" id="IPR037066">
    <property type="entry name" value="Plug_dom_sf"/>
</dbReference>
<sequence>MRLILSFALLFSAAVAFAQSGSATSSSDSLKSFHTPEVEVTGIRAPKRTLRDIEGMGIFSSKKTEVIQMQGSNGNFSLNNTRQAFVRVPGVFIWEQDGSGVQAGVAVRGLSPNRSWEFNTRKDGYDISADIFGYPEAYYTPPFESLERIELVRGSASLQFGPQFGGLLNYVTKSAPRDRSFSLESSQVVGSTGFYSTYTALGGTIGDFSYYTYFNLRTGTPWRENNRFTQGTFYARGNYRVSESGTLGFSMTYMNYLLQQPGGLTEAQYQADARQATRSRDWFSTPWAIPTLSYEHTFSEQTRLNVRAFALFAQRNSVGLTTTPNIVDSLINPRRVDQDIFTNFGTEARLLHQFDFLGNPSAIVTGIRYYRGNTERDRGRGSDGDSYDMTFRSERSLDLNFTVQNVAAFAELKLALSPIFSLTPGARLDYISTVGTGQFSRSTNSLFEPTGGFISVNKTTSEVVPLLGLGATLRPIDEAEIYANIAQAYRPALFSDQFQNSLVDVDENLRASSGWSSDIGVRGFVGNVFTYDIGAFFMIYGDRVGTLSCAQLGADSTRFPNGLRTNVGTSRHFGVEAFVELDVIAALGEPSLMQTVGSLDLFTAVSYVNATYISDCRASLSNPAGSVQGNRVEFAPEWIVRAGLTYRFRSTFSVTLQGSYVGKSFSDASNTIFQANGVQGVIPEYTIFDLSASWRLFSFATVEANINNLLDRRYFTRRAGGYPGPGIIPGEGRVATLGVRFIL</sequence>
<evidence type="ECO:0000256" key="8">
    <source>
        <dbReference type="PROSITE-ProRule" id="PRU01360"/>
    </source>
</evidence>
<evidence type="ECO:0000259" key="11">
    <source>
        <dbReference type="Pfam" id="PF00593"/>
    </source>
</evidence>
<evidence type="ECO:0000256" key="6">
    <source>
        <dbReference type="ARBA" id="ARBA00023136"/>
    </source>
</evidence>
<feature type="chain" id="PRO_5017357901" evidence="10">
    <location>
        <begin position="19"/>
        <end position="743"/>
    </location>
</feature>
<keyword evidence="6 8" id="KW-0472">Membrane</keyword>
<dbReference type="GO" id="GO:0033214">
    <property type="term" value="P:siderophore-iron import into cell"/>
    <property type="evidence" value="ECO:0007669"/>
    <property type="project" value="TreeGrafter"/>
</dbReference>
<evidence type="ECO:0000256" key="7">
    <source>
        <dbReference type="ARBA" id="ARBA00023237"/>
    </source>
</evidence>
<evidence type="ECO:0000256" key="10">
    <source>
        <dbReference type="SAM" id="SignalP"/>
    </source>
</evidence>
<keyword evidence="5 9" id="KW-0798">TonB box</keyword>
<evidence type="ECO:0000313" key="13">
    <source>
        <dbReference type="EMBL" id="RFM24722.1"/>
    </source>
</evidence>
<evidence type="ECO:0000259" key="12">
    <source>
        <dbReference type="Pfam" id="PF07715"/>
    </source>
</evidence>
<dbReference type="Proteomes" id="UP000266389">
    <property type="component" value="Unassembled WGS sequence"/>
</dbReference>
<dbReference type="Pfam" id="PF00593">
    <property type="entry name" value="TonB_dep_Rec_b-barrel"/>
    <property type="match status" value="1"/>
</dbReference>
<dbReference type="Gene3D" id="2.170.130.10">
    <property type="entry name" value="TonB-dependent receptor, plug domain"/>
    <property type="match status" value="1"/>
</dbReference>
<name>A0A395M1Y5_9BACT</name>
<protein>
    <submittedName>
        <fullName evidence="13">TonB-dependent receptor</fullName>
    </submittedName>
</protein>
<keyword evidence="10" id="KW-0732">Signal</keyword>
<reference evidence="13 14" key="1">
    <citation type="journal article" date="2011" name="ISME J.">
        <title>Community ecology of hot spring cyanobacterial mats: predominant populations and their functional potential.</title>
        <authorList>
            <person name="Klatt C.G."/>
            <person name="Wood J.M."/>
            <person name="Rusch D.B."/>
            <person name="Bateson M.M."/>
            <person name="Hamamura N."/>
            <person name="Heidelberg J.F."/>
            <person name="Grossman A.R."/>
            <person name="Bhaya D."/>
            <person name="Cohan F.M."/>
            <person name="Kuhl M."/>
            <person name="Bryant D.A."/>
            <person name="Ward D.M."/>
        </authorList>
    </citation>
    <scope>NUCLEOTIDE SEQUENCE [LARGE SCALE GENOMIC DNA]</scope>
    <source>
        <strain evidence="13">OS</strain>
    </source>
</reference>
<dbReference type="PANTHER" id="PTHR30442:SF0">
    <property type="entry name" value="FE(3+) DICITRATE TRANSPORT PROTEIN FECA"/>
    <property type="match status" value="1"/>
</dbReference>
<keyword evidence="7 8" id="KW-0998">Cell outer membrane</keyword>
<dbReference type="Pfam" id="PF07715">
    <property type="entry name" value="Plug"/>
    <property type="match status" value="1"/>
</dbReference>
<dbReference type="PANTHER" id="PTHR30442">
    <property type="entry name" value="IRON III DICITRATE TRANSPORT PROTEIN FECA"/>
    <property type="match status" value="1"/>
</dbReference>
<comment type="caution">
    <text evidence="13">The sequence shown here is derived from an EMBL/GenBank/DDBJ whole genome shotgun (WGS) entry which is preliminary data.</text>
</comment>